<sequence length="323" mass="32048">MTAGLAAVGGQLAGGALIAADVLGLGWRACFLVNVPIGIAAVAVAGRWVPETRADRRLGIDAPSVLLLSTGLAALILPLAEGQDRGWPLWCVLALVGAVGLLAVFAWRQRRLAARGDDPLVDLALLGDRTLGVGSLLCLVLQCGVASSFFVLALTLQGGIGLSALDSGLVFTVLAAGYVATSFAAPALLARLGTGLLVGGAVVSAAGEVALALAASTIAPGSSVVPLLPGLALAGLGMGMLFGPSVTVALSRIDPRRSGECSGVVTTIQQTGGAVGVGLLGIVFAGALDDGDHAHAFAVASWCLAGQCALVGLIALGLRVRRS</sequence>
<dbReference type="InterPro" id="IPR011701">
    <property type="entry name" value="MFS"/>
</dbReference>
<dbReference type="Gene3D" id="1.20.1720.10">
    <property type="entry name" value="Multidrug resistance protein D"/>
    <property type="match status" value="1"/>
</dbReference>
<dbReference type="EMBL" id="CAFBMK010000177">
    <property type="protein sequence ID" value="CAB4933048.1"/>
    <property type="molecule type" value="Genomic_DNA"/>
</dbReference>
<feature type="domain" description="Major facilitator superfamily (MFS) profile" evidence="6">
    <location>
        <begin position="1"/>
        <end position="323"/>
    </location>
</feature>
<evidence type="ECO:0000256" key="4">
    <source>
        <dbReference type="ARBA" id="ARBA00023136"/>
    </source>
</evidence>
<evidence type="ECO:0000256" key="2">
    <source>
        <dbReference type="ARBA" id="ARBA00022692"/>
    </source>
</evidence>
<dbReference type="PANTHER" id="PTHR42718">
    <property type="entry name" value="MAJOR FACILITATOR SUPERFAMILY MULTIDRUG TRANSPORTER MFSC"/>
    <property type="match status" value="1"/>
</dbReference>
<evidence type="ECO:0000256" key="3">
    <source>
        <dbReference type="ARBA" id="ARBA00022989"/>
    </source>
</evidence>
<keyword evidence="4 5" id="KW-0472">Membrane</keyword>
<dbReference type="PANTHER" id="PTHR42718:SF39">
    <property type="entry name" value="ACTINORHODIN TRANSPORTER-RELATED"/>
    <property type="match status" value="1"/>
</dbReference>
<evidence type="ECO:0000259" key="6">
    <source>
        <dbReference type="PROSITE" id="PS50850"/>
    </source>
</evidence>
<keyword evidence="2 5" id="KW-0812">Transmembrane</keyword>
<feature type="transmembrane region" description="Helical" evidence="5">
    <location>
        <begin position="25"/>
        <end position="46"/>
    </location>
</feature>
<evidence type="ECO:0000256" key="5">
    <source>
        <dbReference type="SAM" id="Phobius"/>
    </source>
</evidence>
<reference evidence="7" key="1">
    <citation type="submission" date="2020-05" db="EMBL/GenBank/DDBJ databases">
        <authorList>
            <person name="Chiriac C."/>
            <person name="Salcher M."/>
            <person name="Ghai R."/>
            <person name="Kavagutti S V."/>
        </authorList>
    </citation>
    <scope>NUCLEOTIDE SEQUENCE</scope>
</reference>
<feature type="transmembrane region" description="Helical" evidence="5">
    <location>
        <begin position="168"/>
        <end position="189"/>
    </location>
</feature>
<protein>
    <submittedName>
        <fullName evidence="7">Unannotated protein</fullName>
    </submittedName>
</protein>
<dbReference type="SUPFAM" id="SSF103473">
    <property type="entry name" value="MFS general substrate transporter"/>
    <property type="match status" value="1"/>
</dbReference>
<dbReference type="GO" id="GO:0022857">
    <property type="term" value="F:transmembrane transporter activity"/>
    <property type="evidence" value="ECO:0007669"/>
    <property type="project" value="InterPro"/>
</dbReference>
<evidence type="ECO:0000313" key="7">
    <source>
        <dbReference type="EMBL" id="CAB4933048.1"/>
    </source>
</evidence>
<keyword evidence="3 5" id="KW-1133">Transmembrane helix</keyword>
<feature type="transmembrane region" description="Helical" evidence="5">
    <location>
        <begin position="271"/>
        <end position="288"/>
    </location>
</feature>
<dbReference type="Gene3D" id="1.20.1250.20">
    <property type="entry name" value="MFS general substrate transporter like domains"/>
    <property type="match status" value="1"/>
</dbReference>
<dbReference type="InterPro" id="IPR036259">
    <property type="entry name" value="MFS_trans_sf"/>
</dbReference>
<evidence type="ECO:0000256" key="1">
    <source>
        <dbReference type="ARBA" id="ARBA00004141"/>
    </source>
</evidence>
<feature type="transmembrane region" description="Helical" evidence="5">
    <location>
        <begin position="86"/>
        <end position="107"/>
    </location>
</feature>
<feature type="transmembrane region" description="Helical" evidence="5">
    <location>
        <begin position="136"/>
        <end position="156"/>
    </location>
</feature>
<dbReference type="PROSITE" id="PS50850">
    <property type="entry name" value="MFS"/>
    <property type="match status" value="1"/>
</dbReference>
<gene>
    <name evidence="7" type="ORF">UFOPK3564_02488</name>
</gene>
<dbReference type="AlphaFoldDB" id="A0A6J7IP61"/>
<proteinExistence type="predicted"/>
<accession>A0A6J7IP61</accession>
<feature type="transmembrane region" description="Helical" evidence="5">
    <location>
        <begin position="58"/>
        <end position="80"/>
    </location>
</feature>
<feature type="transmembrane region" description="Helical" evidence="5">
    <location>
        <begin position="231"/>
        <end position="250"/>
    </location>
</feature>
<dbReference type="InterPro" id="IPR020846">
    <property type="entry name" value="MFS_dom"/>
</dbReference>
<organism evidence="7">
    <name type="scientific">freshwater metagenome</name>
    <dbReference type="NCBI Taxonomy" id="449393"/>
    <lineage>
        <taxon>unclassified sequences</taxon>
        <taxon>metagenomes</taxon>
        <taxon>ecological metagenomes</taxon>
    </lineage>
</organism>
<comment type="subcellular location">
    <subcellularLocation>
        <location evidence="1">Membrane</location>
        <topology evidence="1">Multi-pass membrane protein</topology>
    </subcellularLocation>
</comment>
<name>A0A6J7IP61_9ZZZZ</name>
<dbReference type="Pfam" id="PF07690">
    <property type="entry name" value="MFS_1"/>
    <property type="match status" value="1"/>
</dbReference>
<dbReference type="GO" id="GO:0016020">
    <property type="term" value="C:membrane"/>
    <property type="evidence" value="ECO:0007669"/>
    <property type="project" value="UniProtKB-SubCell"/>
</dbReference>
<feature type="transmembrane region" description="Helical" evidence="5">
    <location>
        <begin position="294"/>
        <end position="318"/>
    </location>
</feature>
<feature type="transmembrane region" description="Helical" evidence="5">
    <location>
        <begin position="196"/>
        <end position="219"/>
    </location>
</feature>